<feature type="coiled-coil region" evidence="4">
    <location>
        <begin position="367"/>
        <end position="431"/>
    </location>
</feature>
<dbReference type="AlphaFoldDB" id="A0A133VGN1"/>
<evidence type="ECO:0000256" key="4">
    <source>
        <dbReference type="SAM" id="Coils"/>
    </source>
</evidence>
<keyword evidence="7" id="KW-1185">Reference proteome</keyword>
<dbReference type="GO" id="GO:0006310">
    <property type="term" value="P:DNA recombination"/>
    <property type="evidence" value="ECO:0007669"/>
    <property type="project" value="UniProtKB-KW"/>
</dbReference>
<dbReference type="InterPro" id="IPR050090">
    <property type="entry name" value="Tyrosine_recombinase_XerCD"/>
</dbReference>
<evidence type="ECO:0000313" key="6">
    <source>
        <dbReference type="EMBL" id="KXB05584.1"/>
    </source>
</evidence>
<reference evidence="6 7" key="1">
    <citation type="journal article" date="2016" name="Sci. Rep.">
        <title>Metabolic traits of an uncultured archaeal lineage -MSBL1- from brine pools of the Red Sea.</title>
        <authorList>
            <person name="Mwirichia R."/>
            <person name="Alam I."/>
            <person name="Rashid M."/>
            <person name="Vinu M."/>
            <person name="Ba-Alawi W."/>
            <person name="Anthony Kamau A."/>
            <person name="Kamanda Ngugi D."/>
            <person name="Goker M."/>
            <person name="Klenk H.P."/>
            <person name="Bajic V."/>
            <person name="Stingl U."/>
        </authorList>
    </citation>
    <scope>NUCLEOTIDE SEQUENCE [LARGE SCALE GENOMIC DNA]</scope>
    <source>
        <strain evidence="6">SCGC-AAA382A03</strain>
    </source>
</reference>
<organism evidence="6 7">
    <name type="scientific">candidate division MSBL1 archaeon SCGC-AAA382A03</name>
    <dbReference type="NCBI Taxonomy" id="1698278"/>
    <lineage>
        <taxon>Archaea</taxon>
        <taxon>Methanobacteriati</taxon>
        <taxon>Methanobacteriota</taxon>
        <taxon>candidate division MSBL1</taxon>
    </lineage>
</organism>
<keyword evidence="2" id="KW-0238">DNA-binding</keyword>
<protein>
    <recommendedName>
        <fullName evidence="5">Tyr recombinase domain-containing protein</fullName>
    </recommendedName>
</protein>
<dbReference type="InterPro" id="IPR002104">
    <property type="entry name" value="Integrase_catalytic"/>
</dbReference>
<dbReference type="SUPFAM" id="SSF56349">
    <property type="entry name" value="DNA breaking-rejoining enzymes"/>
    <property type="match status" value="1"/>
</dbReference>
<dbReference type="CDD" id="cd00397">
    <property type="entry name" value="DNA_BRE_C"/>
    <property type="match status" value="1"/>
</dbReference>
<dbReference type="InterPro" id="IPR013762">
    <property type="entry name" value="Integrase-like_cat_sf"/>
</dbReference>
<evidence type="ECO:0000256" key="3">
    <source>
        <dbReference type="ARBA" id="ARBA00023172"/>
    </source>
</evidence>
<keyword evidence="3" id="KW-0233">DNA recombination</keyword>
<proteinExistence type="predicted"/>
<feature type="domain" description="Tyr recombinase" evidence="5">
    <location>
        <begin position="127"/>
        <end position="331"/>
    </location>
</feature>
<dbReference type="GO" id="GO:0003677">
    <property type="term" value="F:DNA binding"/>
    <property type="evidence" value="ECO:0007669"/>
    <property type="project" value="UniProtKB-KW"/>
</dbReference>
<dbReference type="Pfam" id="PF00589">
    <property type="entry name" value="Phage_integrase"/>
    <property type="match status" value="1"/>
</dbReference>
<dbReference type="PROSITE" id="PS51898">
    <property type="entry name" value="TYR_RECOMBINASE"/>
    <property type="match status" value="1"/>
</dbReference>
<evidence type="ECO:0000256" key="1">
    <source>
        <dbReference type="ARBA" id="ARBA00022908"/>
    </source>
</evidence>
<evidence type="ECO:0000259" key="5">
    <source>
        <dbReference type="PROSITE" id="PS51898"/>
    </source>
</evidence>
<accession>A0A133VGN1</accession>
<dbReference type="PANTHER" id="PTHR30349">
    <property type="entry name" value="PHAGE INTEGRASE-RELATED"/>
    <property type="match status" value="1"/>
</dbReference>
<dbReference type="PANTHER" id="PTHR30349:SF41">
    <property type="entry name" value="INTEGRASE_RECOMBINASE PROTEIN MJ0367-RELATED"/>
    <property type="match status" value="1"/>
</dbReference>
<keyword evidence="4" id="KW-0175">Coiled coil</keyword>
<name>A0A133VGN1_9EURY</name>
<dbReference type="Gene3D" id="1.10.443.10">
    <property type="entry name" value="Intergrase catalytic core"/>
    <property type="match status" value="1"/>
</dbReference>
<gene>
    <name evidence="6" type="ORF">AKJ49_00510</name>
</gene>
<dbReference type="GO" id="GO:0015074">
    <property type="term" value="P:DNA integration"/>
    <property type="evidence" value="ECO:0007669"/>
    <property type="project" value="UniProtKB-KW"/>
</dbReference>
<evidence type="ECO:0000313" key="7">
    <source>
        <dbReference type="Proteomes" id="UP000070549"/>
    </source>
</evidence>
<dbReference type="InterPro" id="IPR011010">
    <property type="entry name" value="DNA_brk_join_enz"/>
</dbReference>
<evidence type="ECO:0000256" key="2">
    <source>
        <dbReference type="ARBA" id="ARBA00023125"/>
    </source>
</evidence>
<dbReference type="EMBL" id="LHYC01000008">
    <property type="protein sequence ID" value="KXB05584.1"/>
    <property type="molecule type" value="Genomic_DNA"/>
</dbReference>
<sequence>MEEKVKEFLKAKNSKTKQSYQRAFDLFYEYTEKEIGEKITGEKLVKKVAEDRRKNIEDRERPEVNLLKGFFKWLGEKAPKKRGKGKGYSSKTCHAYLSGITEFLNHNDLPIDKKKLSLPKATRKKNNRKVNIRRDQVRKMVKHAKTNRDKAVILCLWQSGMSISDLLNLDISDVMLEDPIRGSLDDPPLLIKLNRQKSGVDYRTFFGQDACRSLKTYLDERERTIGPYERSDPLFLQQRKKNGTNYKRFTIEAAEMMFRRIVKRSGIVSEDKMKEADFNPARPHALRSGFSSVLKEEGVNQSIIDGLTGHSVGYDSAYHNFTDKQLRELYQDHEDVLSIEQVSIPRESEIEEAVKKHFGEMGAERIMPDLREKIENQGSKVEELEKEVEELRDKMEKIDQLEQLLDSSGELEELKETIEESVERALLEKEE</sequence>
<dbReference type="Proteomes" id="UP000070549">
    <property type="component" value="Unassembled WGS sequence"/>
</dbReference>
<comment type="caution">
    <text evidence="6">The sequence shown here is derived from an EMBL/GenBank/DDBJ whole genome shotgun (WGS) entry which is preliminary data.</text>
</comment>
<keyword evidence="1" id="KW-0229">DNA integration</keyword>